<protein>
    <recommendedName>
        <fullName evidence="1">Lysidine-tRNA(Ile) synthetase C-terminal domain-containing protein</fullName>
    </recommendedName>
</protein>
<sequence length="259" mass="30030">RNYIRHRLIPVLQQQCSDSIVEQLSELAQSARKFHSMVCNSAEKIWPALTEFSNDSLKLDLKIFQLEPEPVKVELVRRSLTRLGSGERDLTHRHYEKILQLAERNVSNSKITLPNQFVVCREYGNLVFARTEKTSRPDNKIDRSIKLKVPGQVRFGNHLVEATIFEAEVEGFERFKAKKSKSVEWFDLDKVQPPVEVRFRKTGDRFVPLGLEKEKKLGKFLTAAKVPLRIREKLLVIADSQRIIWVWPIRISEQAKVTG</sequence>
<dbReference type="SUPFAM" id="SSF82829">
    <property type="entry name" value="MesJ substrate recognition domain-like"/>
    <property type="match status" value="1"/>
</dbReference>
<feature type="non-terminal residue" evidence="2">
    <location>
        <position position="259"/>
    </location>
</feature>
<dbReference type="InterPro" id="IPR012796">
    <property type="entry name" value="Lysidine-tRNA-synth_C"/>
</dbReference>
<dbReference type="Gene3D" id="3.30.465.60">
    <property type="match status" value="1"/>
</dbReference>
<dbReference type="InterPro" id="IPR020825">
    <property type="entry name" value="Phe-tRNA_synthase-like_B3/B4"/>
</dbReference>
<dbReference type="GO" id="GO:0005524">
    <property type="term" value="F:ATP binding"/>
    <property type="evidence" value="ECO:0007669"/>
    <property type="project" value="InterPro"/>
</dbReference>
<evidence type="ECO:0000313" key="2">
    <source>
        <dbReference type="EMBL" id="GAI37103.1"/>
    </source>
</evidence>
<accession>X1N0M0</accession>
<dbReference type="Gene3D" id="3.50.40.10">
    <property type="entry name" value="Phenylalanyl-trna Synthetase, Chain B, domain 3"/>
    <property type="match status" value="1"/>
</dbReference>
<comment type="caution">
    <text evidence="2">The sequence shown here is derived from an EMBL/GenBank/DDBJ whole genome shotgun (WGS) entry which is preliminary data.</text>
</comment>
<dbReference type="GO" id="GO:0016879">
    <property type="term" value="F:ligase activity, forming carbon-nitrogen bonds"/>
    <property type="evidence" value="ECO:0007669"/>
    <property type="project" value="InterPro"/>
</dbReference>
<dbReference type="SMART" id="SM00977">
    <property type="entry name" value="TilS_C"/>
    <property type="match status" value="1"/>
</dbReference>
<proteinExistence type="predicted"/>
<dbReference type="AlphaFoldDB" id="X1N0M0"/>
<dbReference type="GO" id="GO:0008033">
    <property type="term" value="P:tRNA processing"/>
    <property type="evidence" value="ECO:0007669"/>
    <property type="project" value="InterPro"/>
</dbReference>
<feature type="non-terminal residue" evidence="2">
    <location>
        <position position="1"/>
    </location>
</feature>
<gene>
    <name evidence="2" type="ORF">S06H3_45959</name>
</gene>
<reference evidence="2" key="1">
    <citation type="journal article" date="2014" name="Front. Microbiol.">
        <title>High frequency of phylogenetically diverse reductive dehalogenase-homologous genes in deep subseafloor sedimentary metagenomes.</title>
        <authorList>
            <person name="Kawai M."/>
            <person name="Futagami T."/>
            <person name="Toyoda A."/>
            <person name="Takaki Y."/>
            <person name="Nishi S."/>
            <person name="Hori S."/>
            <person name="Arai W."/>
            <person name="Tsubouchi T."/>
            <person name="Morono Y."/>
            <person name="Uchiyama I."/>
            <person name="Ito T."/>
            <person name="Fujiyama A."/>
            <person name="Inagaki F."/>
            <person name="Takami H."/>
        </authorList>
    </citation>
    <scope>NUCLEOTIDE SEQUENCE</scope>
    <source>
        <strain evidence="2">Expedition CK06-06</strain>
    </source>
</reference>
<organism evidence="2">
    <name type="scientific">marine sediment metagenome</name>
    <dbReference type="NCBI Taxonomy" id="412755"/>
    <lineage>
        <taxon>unclassified sequences</taxon>
        <taxon>metagenomes</taxon>
        <taxon>ecological metagenomes</taxon>
    </lineage>
</organism>
<dbReference type="SUPFAM" id="SSF56037">
    <property type="entry name" value="PheT/TilS domain"/>
    <property type="match status" value="1"/>
</dbReference>
<dbReference type="EMBL" id="BARV01028749">
    <property type="protein sequence ID" value="GAI37103.1"/>
    <property type="molecule type" value="Genomic_DNA"/>
</dbReference>
<name>X1N0M0_9ZZZZ</name>
<dbReference type="NCBIfam" id="TIGR02433">
    <property type="entry name" value="lysidine_TilS_C"/>
    <property type="match status" value="1"/>
</dbReference>
<dbReference type="Pfam" id="PF11734">
    <property type="entry name" value="TilS_C"/>
    <property type="match status" value="1"/>
</dbReference>
<dbReference type="GO" id="GO:0005737">
    <property type="term" value="C:cytoplasm"/>
    <property type="evidence" value="ECO:0007669"/>
    <property type="project" value="InterPro"/>
</dbReference>
<evidence type="ECO:0000259" key="1">
    <source>
        <dbReference type="SMART" id="SM00977"/>
    </source>
</evidence>
<feature type="domain" description="Lysidine-tRNA(Ile) synthetase C-terminal" evidence="1">
    <location>
        <begin position="195"/>
        <end position="257"/>
    </location>
</feature>